<reference evidence="2" key="1">
    <citation type="journal article" date="2006" name="Science">
        <title>Ancient noncoding elements conserved in the human genome.</title>
        <authorList>
            <person name="Venkatesh B."/>
            <person name="Kirkness E.F."/>
            <person name="Loh Y.H."/>
            <person name="Halpern A.L."/>
            <person name="Lee A.P."/>
            <person name="Johnson J."/>
            <person name="Dandona N."/>
            <person name="Viswanathan L.D."/>
            <person name="Tay A."/>
            <person name="Venter J.C."/>
            <person name="Strausberg R.L."/>
            <person name="Brenner S."/>
        </authorList>
    </citation>
    <scope>NUCLEOTIDE SEQUENCE [LARGE SCALE GENOMIC DNA]</scope>
</reference>
<dbReference type="InterPro" id="IPR052603">
    <property type="entry name" value="EFCB6"/>
</dbReference>
<reference evidence="1" key="5">
    <citation type="submission" date="2025-09" db="UniProtKB">
        <authorList>
            <consortium name="Ensembl"/>
        </authorList>
    </citation>
    <scope>IDENTIFICATION</scope>
</reference>
<dbReference type="Ensembl" id="ENSCMIT00000035510.1">
    <property type="protein sequence ID" value="ENSCMIP00000034988.1"/>
    <property type="gene ID" value="ENSCMIG00000014835.1"/>
</dbReference>
<name>A0A4W3JA61_CALMI</name>
<dbReference type="Gene3D" id="1.10.238.10">
    <property type="entry name" value="EF-hand"/>
    <property type="match status" value="1"/>
</dbReference>
<reference evidence="2" key="2">
    <citation type="journal article" date="2007" name="PLoS Biol.">
        <title>Survey sequencing and comparative analysis of the elephant shark (Callorhinchus milii) genome.</title>
        <authorList>
            <person name="Venkatesh B."/>
            <person name="Kirkness E.F."/>
            <person name="Loh Y.H."/>
            <person name="Halpern A.L."/>
            <person name="Lee A.P."/>
            <person name="Johnson J."/>
            <person name="Dandona N."/>
            <person name="Viswanathan L.D."/>
            <person name="Tay A."/>
            <person name="Venter J.C."/>
            <person name="Strausberg R.L."/>
            <person name="Brenner S."/>
        </authorList>
    </citation>
    <scope>NUCLEOTIDE SEQUENCE [LARGE SCALE GENOMIC DNA]</scope>
</reference>
<accession>A0A4W3JA61</accession>
<evidence type="ECO:0000313" key="2">
    <source>
        <dbReference type="Proteomes" id="UP000314986"/>
    </source>
</evidence>
<dbReference type="AlphaFoldDB" id="A0A4W3JA61"/>
<dbReference type="FunFam" id="1.10.238.10:FF:000243">
    <property type="entry name" value="EF-hand calcium binding domain 6"/>
    <property type="match status" value="1"/>
</dbReference>
<dbReference type="PANTHER" id="PTHR20875:SF2">
    <property type="entry name" value="EF-HAND CALCIUM-BINDING DOMAIN-CONTAINING PROTEIN 6"/>
    <property type="match status" value="1"/>
</dbReference>
<organism evidence="1 2">
    <name type="scientific">Callorhinchus milii</name>
    <name type="common">Ghost shark</name>
    <dbReference type="NCBI Taxonomy" id="7868"/>
    <lineage>
        <taxon>Eukaryota</taxon>
        <taxon>Metazoa</taxon>
        <taxon>Chordata</taxon>
        <taxon>Craniata</taxon>
        <taxon>Vertebrata</taxon>
        <taxon>Chondrichthyes</taxon>
        <taxon>Holocephali</taxon>
        <taxon>Chimaeriformes</taxon>
        <taxon>Callorhinchidae</taxon>
        <taxon>Callorhinchus</taxon>
    </lineage>
</organism>
<dbReference type="GeneTree" id="ENSGT00390000013629"/>
<reference evidence="2" key="3">
    <citation type="journal article" date="2014" name="Nature">
        <title>Elephant shark genome provides unique insights into gnathostome evolution.</title>
        <authorList>
            <consortium name="International Elephant Shark Genome Sequencing Consortium"/>
            <person name="Venkatesh B."/>
            <person name="Lee A.P."/>
            <person name="Ravi V."/>
            <person name="Maurya A.K."/>
            <person name="Lian M.M."/>
            <person name="Swann J.B."/>
            <person name="Ohta Y."/>
            <person name="Flajnik M.F."/>
            <person name="Sutoh Y."/>
            <person name="Kasahara M."/>
            <person name="Hoon S."/>
            <person name="Gangu V."/>
            <person name="Roy S.W."/>
            <person name="Irimia M."/>
            <person name="Korzh V."/>
            <person name="Kondrychyn I."/>
            <person name="Lim Z.W."/>
            <person name="Tay B.H."/>
            <person name="Tohari S."/>
            <person name="Kong K.W."/>
            <person name="Ho S."/>
            <person name="Lorente-Galdos B."/>
            <person name="Quilez J."/>
            <person name="Marques-Bonet T."/>
            <person name="Raney B.J."/>
            <person name="Ingham P.W."/>
            <person name="Tay A."/>
            <person name="Hillier L.W."/>
            <person name="Minx P."/>
            <person name="Boehm T."/>
            <person name="Wilson R.K."/>
            <person name="Brenner S."/>
            <person name="Warren W.C."/>
        </authorList>
    </citation>
    <scope>NUCLEOTIDE SEQUENCE [LARGE SCALE GENOMIC DNA]</scope>
</reference>
<evidence type="ECO:0000313" key="1">
    <source>
        <dbReference type="Ensembl" id="ENSCMIP00000034988.1"/>
    </source>
</evidence>
<dbReference type="Proteomes" id="UP000314986">
    <property type="component" value="Unassembled WGS sequence"/>
</dbReference>
<dbReference type="InParanoid" id="A0A4W3JA61"/>
<sequence length="174" mass="20781">LNPGSVTHPLTYDSQTTLRNCETIEQKLRKHMYMFWKEIEKECKHKDSERQGQIDIADFLEIMEKFCIKIKPDEMQCLIDKYQVHSNGRFGYTDFLHHFVLMLKPQETSLLHRVKIPQPKIPVSERGHSTEPAKVLQQYGIFMSEEEYYHLSTYYDKDLKGIISYNEFLRAFLR</sequence>
<dbReference type="SUPFAM" id="SSF47473">
    <property type="entry name" value="EF-hand"/>
    <property type="match status" value="1"/>
</dbReference>
<proteinExistence type="predicted"/>
<protein>
    <submittedName>
        <fullName evidence="1">Uncharacterized protein</fullName>
    </submittedName>
</protein>
<dbReference type="STRING" id="7868.ENSCMIP00000034988"/>
<dbReference type="OMA" id="FFHISSY"/>
<dbReference type="GO" id="GO:0005654">
    <property type="term" value="C:nucleoplasm"/>
    <property type="evidence" value="ECO:0007669"/>
    <property type="project" value="TreeGrafter"/>
</dbReference>
<dbReference type="PANTHER" id="PTHR20875">
    <property type="entry name" value="EF-HAND CALCIUM-BINDING DOMAIN-CONTAINING PROTEIN 6-RELATED"/>
    <property type="match status" value="1"/>
</dbReference>
<reference evidence="1" key="4">
    <citation type="submission" date="2025-08" db="UniProtKB">
        <authorList>
            <consortium name="Ensembl"/>
        </authorList>
    </citation>
    <scope>IDENTIFICATION</scope>
</reference>
<dbReference type="InterPro" id="IPR011992">
    <property type="entry name" value="EF-hand-dom_pair"/>
</dbReference>
<keyword evidence="2" id="KW-1185">Reference proteome</keyword>